<feature type="domain" description="Peptidase S1" evidence="6">
    <location>
        <begin position="1"/>
        <end position="189"/>
    </location>
</feature>
<evidence type="ECO:0000256" key="5">
    <source>
        <dbReference type="ARBA" id="ARBA00024195"/>
    </source>
</evidence>
<proteinExistence type="inferred from homology"/>
<dbReference type="AlphaFoldDB" id="A0A0P4X045"/>
<keyword evidence="2" id="KW-0378">Hydrolase</keyword>
<dbReference type="PROSITE" id="PS50240">
    <property type="entry name" value="TRYPSIN_DOM"/>
    <property type="match status" value="1"/>
</dbReference>
<dbReference type="InterPro" id="IPR043504">
    <property type="entry name" value="Peptidase_S1_PA_chymotrypsin"/>
</dbReference>
<comment type="similarity">
    <text evidence="5">Belongs to the peptidase S1 family. CLIP subfamily.</text>
</comment>
<dbReference type="InterPro" id="IPR001254">
    <property type="entry name" value="Trypsin_dom"/>
</dbReference>
<evidence type="ECO:0000256" key="1">
    <source>
        <dbReference type="ARBA" id="ARBA00022670"/>
    </source>
</evidence>
<dbReference type="PANTHER" id="PTHR24264:SF54">
    <property type="entry name" value="PEPTIDASE S1 DOMAIN-CONTAINING PROTEIN"/>
    <property type="match status" value="1"/>
</dbReference>
<dbReference type="GO" id="GO:0004252">
    <property type="term" value="F:serine-type endopeptidase activity"/>
    <property type="evidence" value="ECO:0007669"/>
    <property type="project" value="InterPro"/>
</dbReference>
<dbReference type="EMBL" id="GDRN01040632">
    <property type="protein sequence ID" value="JAI67149.1"/>
    <property type="molecule type" value="Transcribed_RNA"/>
</dbReference>
<dbReference type="InterPro" id="IPR033116">
    <property type="entry name" value="TRYPSIN_SER"/>
</dbReference>
<accession>A0A0P4X045</accession>
<name>A0A0P4X045_SCYOL</name>
<evidence type="ECO:0000256" key="3">
    <source>
        <dbReference type="ARBA" id="ARBA00022825"/>
    </source>
</evidence>
<dbReference type="InterPro" id="IPR009003">
    <property type="entry name" value="Peptidase_S1_PA"/>
</dbReference>
<dbReference type="PANTHER" id="PTHR24264">
    <property type="entry name" value="TRYPSIN-RELATED"/>
    <property type="match status" value="1"/>
</dbReference>
<protein>
    <recommendedName>
        <fullName evidence="6">Peptidase S1 domain-containing protein</fullName>
    </recommendedName>
</protein>
<dbReference type="CDD" id="cd00190">
    <property type="entry name" value="Tryp_SPc"/>
    <property type="match status" value="1"/>
</dbReference>
<evidence type="ECO:0000259" key="6">
    <source>
        <dbReference type="PROSITE" id="PS50240"/>
    </source>
</evidence>
<dbReference type="PROSITE" id="PS00135">
    <property type="entry name" value="TRYPSIN_SER"/>
    <property type="match status" value="1"/>
</dbReference>
<dbReference type="GO" id="GO:0005615">
    <property type="term" value="C:extracellular space"/>
    <property type="evidence" value="ECO:0007669"/>
    <property type="project" value="TreeGrafter"/>
</dbReference>
<keyword evidence="3" id="KW-0720">Serine protease</keyword>
<evidence type="ECO:0000256" key="4">
    <source>
        <dbReference type="ARBA" id="ARBA00023157"/>
    </source>
</evidence>
<sequence length="195" mass="20968">MKVRVGDHNQFSHLDDVKGVTQEVDVEEIIPHEYFIPYRPYHDIGLLRLKIQLDLASHPEVGAVCLPPSAALTYEGAKGVASGWGVIKEDTNVASAVAQEVTIPILGPTCKNTQYGDVTLTSNMLCAGVEEGGKDTCVGDSGGPLTVKEYNRHIIVGITSFGKGCGKPHSPGVYTRITGYLSWIRSKVQDSCLNA</sequence>
<evidence type="ECO:0000313" key="7">
    <source>
        <dbReference type="EMBL" id="JAI67149.1"/>
    </source>
</evidence>
<dbReference type="SUPFAM" id="SSF50494">
    <property type="entry name" value="Trypsin-like serine proteases"/>
    <property type="match status" value="1"/>
</dbReference>
<keyword evidence="4" id="KW-1015">Disulfide bond</keyword>
<dbReference type="FunFam" id="2.40.10.10:FF:000002">
    <property type="entry name" value="Transmembrane protease serine"/>
    <property type="match status" value="1"/>
</dbReference>
<keyword evidence="1" id="KW-0645">Protease</keyword>
<dbReference type="SMART" id="SM00020">
    <property type="entry name" value="Tryp_SPc"/>
    <property type="match status" value="1"/>
</dbReference>
<dbReference type="GO" id="GO:0006508">
    <property type="term" value="P:proteolysis"/>
    <property type="evidence" value="ECO:0007669"/>
    <property type="project" value="UniProtKB-KW"/>
</dbReference>
<dbReference type="Pfam" id="PF00089">
    <property type="entry name" value="Trypsin"/>
    <property type="match status" value="1"/>
</dbReference>
<dbReference type="Gene3D" id="2.40.10.10">
    <property type="entry name" value="Trypsin-like serine proteases"/>
    <property type="match status" value="1"/>
</dbReference>
<evidence type="ECO:0000256" key="2">
    <source>
        <dbReference type="ARBA" id="ARBA00022801"/>
    </source>
</evidence>
<dbReference type="InterPro" id="IPR050127">
    <property type="entry name" value="Serine_Proteases_S1"/>
</dbReference>
<organism evidence="7">
    <name type="scientific">Scylla olivacea</name>
    <name type="common">Orange mud crab</name>
    <name type="synonym">Cancer olivacea</name>
    <dbReference type="NCBI Taxonomy" id="85551"/>
    <lineage>
        <taxon>Eukaryota</taxon>
        <taxon>Metazoa</taxon>
        <taxon>Ecdysozoa</taxon>
        <taxon>Arthropoda</taxon>
        <taxon>Crustacea</taxon>
        <taxon>Multicrustacea</taxon>
        <taxon>Malacostraca</taxon>
        <taxon>Eumalacostraca</taxon>
        <taxon>Eucarida</taxon>
        <taxon>Decapoda</taxon>
        <taxon>Pleocyemata</taxon>
        <taxon>Brachyura</taxon>
        <taxon>Eubrachyura</taxon>
        <taxon>Portunoidea</taxon>
        <taxon>Portunidae</taxon>
        <taxon>Portuninae</taxon>
        <taxon>Scylla</taxon>
    </lineage>
</organism>
<reference evidence="7" key="1">
    <citation type="submission" date="2015-09" db="EMBL/GenBank/DDBJ databases">
        <title>Scylla olivacea transcriptome.</title>
        <authorList>
            <person name="Ikhwanuddin M."/>
        </authorList>
    </citation>
    <scope>NUCLEOTIDE SEQUENCE</scope>
</reference>